<dbReference type="SUPFAM" id="SSF48452">
    <property type="entry name" value="TPR-like"/>
    <property type="match status" value="3"/>
</dbReference>
<dbReference type="GO" id="GO:0030968">
    <property type="term" value="P:endoplasmic reticulum unfolded protein response"/>
    <property type="evidence" value="ECO:0007669"/>
    <property type="project" value="TreeGrafter"/>
</dbReference>
<dbReference type="GO" id="GO:0035269">
    <property type="term" value="P:protein O-linked glycosylation via mannose"/>
    <property type="evidence" value="ECO:0007669"/>
    <property type="project" value="TreeGrafter"/>
</dbReference>
<dbReference type="PANTHER" id="PTHR44227:SF3">
    <property type="entry name" value="PROTEIN O-MANNOSYL-TRANSFERASE TMTC4"/>
    <property type="match status" value="1"/>
</dbReference>
<keyword evidence="7" id="KW-1185">Reference proteome</keyword>
<organism evidence="6 7">
    <name type="scientific">Siphonobacter curvatus</name>
    <dbReference type="NCBI Taxonomy" id="2094562"/>
    <lineage>
        <taxon>Bacteria</taxon>
        <taxon>Pseudomonadati</taxon>
        <taxon>Bacteroidota</taxon>
        <taxon>Cytophagia</taxon>
        <taxon>Cytophagales</taxon>
        <taxon>Cytophagaceae</taxon>
        <taxon>Siphonobacter</taxon>
    </lineage>
</organism>
<dbReference type="InterPro" id="IPR011990">
    <property type="entry name" value="TPR-like_helical_dom_sf"/>
</dbReference>
<keyword evidence="1" id="KW-0677">Repeat</keyword>
<dbReference type="GO" id="GO:0000030">
    <property type="term" value="F:mannosyltransferase activity"/>
    <property type="evidence" value="ECO:0007669"/>
    <property type="project" value="TreeGrafter"/>
</dbReference>
<dbReference type="InterPro" id="IPR052346">
    <property type="entry name" value="O-mannosyl-transferase_TMTC"/>
</dbReference>
<dbReference type="InterPro" id="IPR019734">
    <property type="entry name" value="TPR_rpt"/>
</dbReference>
<dbReference type="PROSITE" id="PS50005">
    <property type="entry name" value="TPR"/>
    <property type="match status" value="1"/>
</dbReference>
<dbReference type="Proteomes" id="UP000239590">
    <property type="component" value="Unassembled WGS sequence"/>
</dbReference>
<comment type="caution">
    <text evidence="6">The sequence shown here is derived from an EMBL/GenBank/DDBJ whole genome shotgun (WGS) entry which is preliminary data.</text>
</comment>
<keyword evidence="2 3" id="KW-0802">TPR repeat</keyword>
<keyword evidence="4" id="KW-0175">Coiled coil</keyword>
<dbReference type="AlphaFoldDB" id="A0A2S7IQ66"/>
<dbReference type="Gene3D" id="1.25.40.10">
    <property type="entry name" value="Tetratricopeptide repeat domain"/>
    <property type="match status" value="3"/>
</dbReference>
<feature type="chain" id="PRO_5015639883" description="Tetratricopeptide repeat protein" evidence="5">
    <location>
        <begin position="20"/>
        <end position="490"/>
    </location>
</feature>
<evidence type="ECO:0008006" key="8">
    <source>
        <dbReference type="Google" id="ProtNLM"/>
    </source>
</evidence>
<dbReference type="SMART" id="SM00028">
    <property type="entry name" value="TPR"/>
    <property type="match status" value="4"/>
</dbReference>
<accession>A0A2S7IQ66</accession>
<dbReference type="OrthoDB" id="739506at2"/>
<gene>
    <name evidence="6" type="ORF">C5O19_09180</name>
</gene>
<feature type="repeat" description="TPR" evidence="3">
    <location>
        <begin position="123"/>
        <end position="156"/>
    </location>
</feature>
<proteinExistence type="predicted"/>
<name>A0A2S7IQ66_9BACT</name>
<dbReference type="EMBL" id="PTRA01000001">
    <property type="protein sequence ID" value="PQA59778.1"/>
    <property type="molecule type" value="Genomic_DNA"/>
</dbReference>
<evidence type="ECO:0000256" key="5">
    <source>
        <dbReference type="SAM" id="SignalP"/>
    </source>
</evidence>
<feature type="signal peptide" evidence="5">
    <location>
        <begin position="1"/>
        <end position="19"/>
    </location>
</feature>
<evidence type="ECO:0000256" key="4">
    <source>
        <dbReference type="SAM" id="Coils"/>
    </source>
</evidence>
<keyword evidence="5" id="KW-0732">Signal</keyword>
<protein>
    <recommendedName>
        <fullName evidence="8">Tetratricopeptide repeat protein</fullName>
    </recommendedName>
</protein>
<evidence type="ECO:0000256" key="2">
    <source>
        <dbReference type="ARBA" id="ARBA00022803"/>
    </source>
</evidence>
<evidence type="ECO:0000313" key="7">
    <source>
        <dbReference type="Proteomes" id="UP000239590"/>
    </source>
</evidence>
<sequence>MNKLILPAFLGLLSATAYGQNSALSAMESGKLDKAKEEIDKAVQDPKSGAKPKTWLVKGQVYEALSTDKNLAGLDSMSSLSAYEAYKKAIELDTKEGKQGSTAKDAQKAITMAPDAKEKVRLYYGLIGQGNAKYQNKNFPDALKLLKTAMEVDPKDSTAAMFTGIVAQQTGDNATAKEGFGKYLELGGKDPVIFYTLSNIHRTEKNDNEAIKVLNQGIAANPESKDLKNEKINIYLSSGRTDEAINDLKALADKDPNNVQNVVNLAILYDNAAQTTQEELKKYASEARKGGDSEKAVKTAEGDVKLYQDEVTRLSAALKKKPTDKELKRQLGEVKTKLADAQKSLASATQAKATSDQANAGKVAEAKAKVAELTKKLDEQKGQAKAGYEKALQIEPNNFDANYNMGVYYFNEGVQVKSKVDAMDMASYNKEGKAVEEETVAKFKQALPYFEKAWAVKQEEALKTNLLQTYNILKQLDKGTNYDAKIAALQ</sequence>
<feature type="coiled-coil region" evidence="4">
    <location>
        <begin position="324"/>
        <end position="383"/>
    </location>
</feature>
<reference evidence="7" key="1">
    <citation type="submission" date="2018-02" db="EMBL/GenBank/DDBJ databases">
        <title>Genome sequencing of Solimonas sp. HR-BB.</title>
        <authorList>
            <person name="Lee Y."/>
            <person name="Jeon C.O."/>
        </authorList>
    </citation>
    <scope>NUCLEOTIDE SEQUENCE [LARGE SCALE GENOMIC DNA]</scope>
    <source>
        <strain evidence="7">HR-U</strain>
    </source>
</reference>
<dbReference type="PANTHER" id="PTHR44227">
    <property type="match status" value="1"/>
</dbReference>
<evidence type="ECO:0000313" key="6">
    <source>
        <dbReference type="EMBL" id="PQA59778.1"/>
    </source>
</evidence>
<dbReference type="Pfam" id="PF25058">
    <property type="entry name" value="ARM_TT21"/>
    <property type="match status" value="1"/>
</dbReference>
<evidence type="ECO:0000256" key="3">
    <source>
        <dbReference type="PROSITE-ProRule" id="PRU00339"/>
    </source>
</evidence>
<dbReference type="RefSeq" id="WP_104711538.1">
    <property type="nucleotide sequence ID" value="NZ_PTRA01000001.1"/>
</dbReference>
<evidence type="ECO:0000256" key="1">
    <source>
        <dbReference type="ARBA" id="ARBA00022737"/>
    </source>
</evidence>